<organism evidence="2 3">
    <name type="scientific">Microscilla marina ATCC 23134</name>
    <dbReference type="NCBI Taxonomy" id="313606"/>
    <lineage>
        <taxon>Bacteria</taxon>
        <taxon>Pseudomonadati</taxon>
        <taxon>Bacteroidota</taxon>
        <taxon>Cytophagia</taxon>
        <taxon>Cytophagales</taxon>
        <taxon>Microscillaceae</taxon>
        <taxon>Microscilla</taxon>
    </lineage>
</organism>
<dbReference type="Proteomes" id="UP000004095">
    <property type="component" value="Unassembled WGS sequence"/>
</dbReference>
<comment type="caution">
    <text evidence="2">The sequence shown here is derived from an EMBL/GenBank/DDBJ whole genome shotgun (WGS) entry which is preliminary data.</text>
</comment>
<name>A1ZIC5_MICM2</name>
<evidence type="ECO:0000313" key="2">
    <source>
        <dbReference type="EMBL" id="EAY29793.1"/>
    </source>
</evidence>
<dbReference type="AlphaFoldDB" id="A1ZIC5"/>
<dbReference type="EMBL" id="AAWS01000009">
    <property type="protein sequence ID" value="EAY29793.1"/>
    <property type="molecule type" value="Genomic_DNA"/>
</dbReference>
<evidence type="ECO:0000313" key="3">
    <source>
        <dbReference type="Proteomes" id="UP000004095"/>
    </source>
</evidence>
<dbReference type="OrthoDB" id="977804at2"/>
<accession>A1ZIC5</accession>
<sequence>MKSIRLIIIALVFICTIQQTQAQWGIRGGYTYQYNSFAEVGVSLITKKIKPSHDFITLNFPERVSSAFLTTEFNFRKEFVLGGKFGYEVAWVRGVPLTARLSYAYYTNLIEQDMRVIPEVGFNLFGVVHLTYGYNIPLQTFEFEGVSRSRVSLIIVAELGTH</sequence>
<evidence type="ECO:0000256" key="1">
    <source>
        <dbReference type="SAM" id="SignalP"/>
    </source>
</evidence>
<dbReference type="RefSeq" id="WP_004155583.1">
    <property type="nucleotide sequence ID" value="NZ_AAWS01000009.1"/>
</dbReference>
<feature type="signal peptide" evidence="1">
    <location>
        <begin position="1"/>
        <end position="22"/>
    </location>
</feature>
<evidence type="ECO:0008006" key="4">
    <source>
        <dbReference type="Google" id="ProtNLM"/>
    </source>
</evidence>
<reference evidence="2" key="1">
    <citation type="submission" date="2007-01" db="EMBL/GenBank/DDBJ databases">
        <authorList>
            <person name="Haygood M."/>
            <person name="Podell S."/>
            <person name="Anderson C."/>
            <person name="Hopkinson B."/>
            <person name="Roe K."/>
            <person name="Barbeau K."/>
            <person name="Gaasterland T."/>
            <person name="Ferriera S."/>
            <person name="Johnson J."/>
            <person name="Kravitz S."/>
            <person name="Beeson K."/>
            <person name="Sutton G."/>
            <person name="Rogers Y.-H."/>
            <person name="Friedman R."/>
            <person name="Frazier M."/>
            <person name="Venter J.C."/>
        </authorList>
    </citation>
    <scope>NUCLEOTIDE SEQUENCE [LARGE SCALE GENOMIC DNA]</scope>
    <source>
        <strain evidence="2">ATCC 23134</strain>
    </source>
</reference>
<protein>
    <recommendedName>
        <fullName evidence="4">Outer membrane protein beta-barrel domain-containing protein</fullName>
    </recommendedName>
</protein>
<gene>
    <name evidence="2" type="ORF">M23134_05665</name>
</gene>
<keyword evidence="3" id="KW-1185">Reference proteome</keyword>
<proteinExistence type="predicted"/>
<keyword evidence="1" id="KW-0732">Signal</keyword>
<feature type="chain" id="PRO_5002641631" description="Outer membrane protein beta-barrel domain-containing protein" evidence="1">
    <location>
        <begin position="23"/>
        <end position="162"/>
    </location>
</feature>